<dbReference type="EMBL" id="OZ026884">
    <property type="protein sequence ID" value="CAL1241540.1"/>
    <property type="molecule type" value="Genomic_DNA"/>
</dbReference>
<name>A0ABP1CDL1_9GAMM</name>
<dbReference type="RefSeq" id="WP_348758049.1">
    <property type="nucleotide sequence ID" value="NZ_OZ026884.1"/>
</dbReference>
<dbReference type="SUPFAM" id="SSF55469">
    <property type="entry name" value="FMN-dependent nitroreductase-like"/>
    <property type="match status" value="1"/>
</dbReference>
<feature type="domain" description="THIF-type NAD/FAD binding fold" evidence="2">
    <location>
        <begin position="12"/>
        <end position="264"/>
    </location>
</feature>
<dbReference type="Gene3D" id="3.40.109.10">
    <property type="entry name" value="NADH Oxidase"/>
    <property type="match status" value="2"/>
</dbReference>
<dbReference type="InterPro" id="IPR000594">
    <property type="entry name" value="ThiF_NAD_FAD-bd"/>
</dbReference>
<accession>A0ABP1CDL1</accession>
<gene>
    <name evidence="3" type="ORF">MECH1_V1_2764</name>
</gene>
<dbReference type="PANTHER" id="PTHR43267:SF1">
    <property type="entry name" value="TRNA THREONYLCARBAMOYLADENOSINE DEHYDRATASE"/>
    <property type="match status" value="1"/>
</dbReference>
<feature type="compositionally biased region" description="Gly residues" evidence="1">
    <location>
        <begin position="651"/>
        <end position="668"/>
    </location>
</feature>
<evidence type="ECO:0000259" key="2">
    <source>
        <dbReference type="Pfam" id="PF00899"/>
    </source>
</evidence>
<organism evidence="3 4">
    <name type="scientific">Candidatus Methylocalor cossyra</name>
    <dbReference type="NCBI Taxonomy" id="3108543"/>
    <lineage>
        <taxon>Bacteria</taxon>
        <taxon>Pseudomonadati</taxon>
        <taxon>Pseudomonadota</taxon>
        <taxon>Gammaproteobacteria</taxon>
        <taxon>Methylococcales</taxon>
        <taxon>Methylococcaceae</taxon>
        <taxon>Candidatus Methylocalor</taxon>
    </lineage>
</organism>
<dbReference type="PANTHER" id="PTHR43267">
    <property type="entry name" value="TRNA THREONYLCARBAMOYLADENOSINE DEHYDRATASE"/>
    <property type="match status" value="1"/>
</dbReference>
<feature type="region of interest" description="Disordered" evidence="1">
    <location>
        <begin position="650"/>
        <end position="678"/>
    </location>
</feature>
<reference evidence="3 4" key="1">
    <citation type="submission" date="2024-04" db="EMBL/GenBank/DDBJ databases">
        <authorList>
            <person name="Cremers G."/>
        </authorList>
    </citation>
    <scope>NUCLEOTIDE SEQUENCE [LARGE SCALE GENOMIC DNA]</scope>
    <source>
        <strain evidence="3">MeCH1-AG</strain>
    </source>
</reference>
<sequence length="678" mass="74434">MNHGFAYWTAFARNIGWVTVAEQAVLRRRRVAIGGLGGVGGSHLLTLARLGIGAFHIADFDVFDLANFNRQVGASLASLGRPKVEVLAEMAGAINPELSLVKFPDGVTADNLGRFLDGVDVYVDGLDFFAHTARRAVFAACRERGIPAVTVAPLGMGAALLVFLPEGMSFDEYFGLAGCPEEEQSLRFLVGLAPGRLHQRYLVEPGRIDLRHRRGPSTAMACELCAGIAASEVLKLLLRRGKVWPAPHGFQFDAFGNRLAHTWRPGGHRNPWQRRALAEARRQFLGLKERAGSAPETPMAQVLDLARWAPSGDNAQPWRFQLLDERRCVVHGRPGVQDGVYDLDGRSGLLALGALLENITIAAREFGFRAECRRRPDSPETAPRLDVELLPDPGAPLSPLFPCLTLRTTQRRPLSRTPLSPEHKRRLEEAAGPGYGIVWLERERLRVANLLFRNAKIRFTIPEAFPVHRAVIQWHSRFSEDRIPDQAIGLDPLTTALMRWTLGSWGRARFVGTYLGGTVLPRLQLDWLPGLFCAAHFALLAEAMPRTADDYLGAGRALQRVWLTATLLGLQVQPEMTPLIFARYVREGRRFTELESALRTAERVAAEWAALIGPEQAPRAVFFARIGHGPRPVARSLRLPLVKLRWEESSGWGGSGLPVSPGPGGSAAGSGPARGRPG</sequence>
<dbReference type="Proteomes" id="UP001497493">
    <property type="component" value="Chromosome"/>
</dbReference>
<dbReference type="Gene3D" id="3.40.50.720">
    <property type="entry name" value="NAD(P)-binding Rossmann-like Domain"/>
    <property type="match status" value="1"/>
</dbReference>
<evidence type="ECO:0000313" key="3">
    <source>
        <dbReference type="EMBL" id="CAL1241540.1"/>
    </source>
</evidence>
<dbReference type="Pfam" id="PF00899">
    <property type="entry name" value="ThiF"/>
    <property type="match status" value="1"/>
</dbReference>
<dbReference type="CDD" id="cd01483">
    <property type="entry name" value="E1_enzyme_family"/>
    <property type="match status" value="1"/>
</dbReference>
<dbReference type="InterPro" id="IPR035985">
    <property type="entry name" value="Ubiquitin-activating_enz"/>
</dbReference>
<proteinExistence type="predicted"/>
<feature type="compositionally biased region" description="Low complexity" evidence="1">
    <location>
        <begin position="669"/>
        <end position="678"/>
    </location>
</feature>
<dbReference type="InterPro" id="IPR000415">
    <property type="entry name" value="Nitroreductase-like"/>
</dbReference>
<dbReference type="SUPFAM" id="SSF69572">
    <property type="entry name" value="Activating enzymes of the ubiquitin-like proteins"/>
    <property type="match status" value="1"/>
</dbReference>
<dbReference type="InterPro" id="IPR045886">
    <property type="entry name" value="ThiF/MoeB/HesA"/>
</dbReference>
<dbReference type="NCBIfam" id="NF006077">
    <property type="entry name" value="PRK08223.1"/>
    <property type="match status" value="1"/>
</dbReference>
<keyword evidence="4" id="KW-1185">Reference proteome</keyword>
<evidence type="ECO:0000256" key="1">
    <source>
        <dbReference type="SAM" id="MobiDB-lite"/>
    </source>
</evidence>
<evidence type="ECO:0000313" key="4">
    <source>
        <dbReference type="Proteomes" id="UP001497493"/>
    </source>
</evidence>
<protein>
    <submittedName>
        <fullName evidence="3">Thiamine biosynthesis protein ThiF</fullName>
    </submittedName>
</protein>